<dbReference type="Proteomes" id="UP000183471">
    <property type="component" value="Unassembled WGS sequence"/>
</dbReference>
<dbReference type="EMBL" id="FNKY01000001">
    <property type="protein sequence ID" value="SDQ59293.1"/>
    <property type="molecule type" value="Genomic_DNA"/>
</dbReference>
<name>A0ABY0TBU3_9PROT</name>
<proteinExistence type="predicted"/>
<gene>
    <name evidence="1" type="ORF">SAMN05216402_1461</name>
</gene>
<evidence type="ECO:0000313" key="1">
    <source>
        <dbReference type="EMBL" id="SDQ59293.1"/>
    </source>
</evidence>
<sequence>MMRNSTAKEGATPKRDAGAPWTWNAIAASPTLPDPRFAGALVQCFGAPFHSGELQRSPVPRCTIRHSGLTKKMRINGTETHLIMIVLYRQWPIAG</sequence>
<organism evidence="1 2">
    <name type="scientific">Nitrosospira multiformis</name>
    <dbReference type="NCBI Taxonomy" id="1231"/>
    <lineage>
        <taxon>Bacteria</taxon>
        <taxon>Pseudomonadati</taxon>
        <taxon>Pseudomonadota</taxon>
        <taxon>Betaproteobacteria</taxon>
        <taxon>Nitrosomonadales</taxon>
        <taxon>Nitrosomonadaceae</taxon>
        <taxon>Nitrosospira</taxon>
    </lineage>
</organism>
<evidence type="ECO:0000313" key="2">
    <source>
        <dbReference type="Proteomes" id="UP000183471"/>
    </source>
</evidence>
<reference evidence="1 2" key="1">
    <citation type="submission" date="2016-10" db="EMBL/GenBank/DDBJ databases">
        <authorList>
            <person name="Varghese N."/>
            <person name="Submissions S."/>
        </authorList>
    </citation>
    <scope>NUCLEOTIDE SEQUENCE [LARGE SCALE GENOMIC DNA]</scope>
    <source>
        <strain evidence="1 2">Nl1</strain>
    </source>
</reference>
<keyword evidence="2" id="KW-1185">Reference proteome</keyword>
<protein>
    <submittedName>
        <fullName evidence="1">Uncharacterized protein</fullName>
    </submittedName>
</protein>
<accession>A0ABY0TBU3</accession>
<comment type="caution">
    <text evidence="1">The sequence shown here is derived from an EMBL/GenBank/DDBJ whole genome shotgun (WGS) entry which is preliminary data.</text>
</comment>